<evidence type="ECO:0000313" key="1">
    <source>
        <dbReference type="EMBL" id="CAG8692194.1"/>
    </source>
</evidence>
<dbReference type="AlphaFoldDB" id="A0A9N9ERJ0"/>
<organism evidence="1 2">
    <name type="scientific">Racocetra fulgida</name>
    <dbReference type="NCBI Taxonomy" id="60492"/>
    <lineage>
        <taxon>Eukaryota</taxon>
        <taxon>Fungi</taxon>
        <taxon>Fungi incertae sedis</taxon>
        <taxon>Mucoromycota</taxon>
        <taxon>Glomeromycotina</taxon>
        <taxon>Glomeromycetes</taxon>
        <taxon>Diversisporales</taxon>
        <taxon>Gigasporaceae</taxon>
        <taxon>Racocetra</taxon>
    </lineage>
</organism>
<name>A0A9N9ERJ0_9GLOM</name>
<dbReference type="OrthoDB" id="2421639at2759"/>
<sequence length="92" mass="10599">ALLPPLNNDMLTDKDDSEINNNDLLYEMSDLEELVNINFRDNDEGNKVEFSAIIKIESELVNEKVLLLELNNQEMEMDHEGTLSPKLDYEIS</sequence>
<proteinExistence type="predicted"/>
<comment type="caution">
    <text evidence="1">The sequence shown here is derived from an EMBL/GenBank/DDBJ whole genome shotgun (WGS) entry which is preliminary data.</text>
</comment>
<protein>
    <submittedName>
        <fullName evidence="1">7490_t:CDS:1</fullName>
    </submittedName>
</protein>
<dbReference type="Proteomes" id="UP000789396">
    <property type="component" value="Unassembled WGS sequence"/>
</dbReference>
<keyword evidence="2" id="KW-1185">Reference proteome</keyword>
<reference evidence="1" key="1">
    <citation type="submission" date="2021-06" db="EMBL/GenBank/DDBJ databases">
        <authorList>
            <person name="Kallberg Y."/>
            <person name="Tangrot J."/>
            <person name="Rosling A."/>
        </authorList>
    </citation>
    <scope>NUCLEOTIDE SEQUENCE</scope>
    <source>
        <strain evidence="1">IN212</strain>
    </source>
</reference>
<feature type="non-terminal residue" evidence="1">
    <location>
        <position position="92"/>
    </location>
</feature>
<accession>A0A9N9ERJ0</accession>
<gene>
    <name evidence="1" type="ORF">RFULGI_LOCUS10043</name>
</gene>
<dbReference type="EMBL" id="CAJVPZ010019118">
    <property type="protein sequence ID" value="CAG8692194.1"/>
    <property type="molecule type" value="Genomic_DNA"/>
</dbReference>
<evidence type="ECO:0000313" key="2">
    <source>
        <dbReference type="Proteomes" id="UP000789396"/>
    </source>
</evidence>
<feature type="non-terminal residue" evidence="1">
    <location>
        <position position="1"/>
    </location>
</feature>